<protein>
    <submittedName>
        <fullName evidence="1">Uncharacterized protein</fullName>
    </submittedName>
</protein>
<sequence>MSFLAGGRLAGKEGAFFFQESKQAVNRIVEKTTTTTKNVASPASSSASLGEHEFKADVLPEVLRHSLPSKIFRRPSDPSSLSTGSKWVLPIDPNASSVSPDALNPLRAYLSLPQVTFGPKRYTPHVNPEKLKAAAEGLQQIGKAFAVATVIIFGGATAIFGMTASKLDAHNVSVSFRVFICIPFASVEVKSETDELLTKARDLVQPKFDIIREQLTPIKTWAENTQKKWHLENQEDFKEKPIIKELSRILVENNLSYDIQFSLNNEVLLILTNHAQPQAYLKVWVAILCLVDHNFTYPFVLKVIGYLRELKEGEKVHGYVQESNLRPDEATVVSTLSACTALKNLELGNEIHCYISEKLEFTNIIGNVLLDMYCKCGCLSIARKIFDDMASKNVICWTSMVSGYVNCGQLDEARELFDRSPVRDIVLWTAMINGYVQFNRFDKAVALFQEMQVRGFKPDNFILVTLLTVICGLAMNGETNKALELFSAMKQVGAKPDDITFIGVLSACSHGGLVEEGRKFFGAMTEIYQIKPKLEHYGCLIDLLGRAGLLDEAEELIKKIPDENNKIIVPLYGSLLSACRIYGNVEMGERLAGLLEKIESSDSTVHTLLANLYATAARWEDVTKVRRKMKDLGVRKVPGCSSIEINGIVYEFVVGDRSHKEMREIYCMLDRMTKTLLGSEEHEREGDDLVAI</sequence>
<reference evidence="2" key="1">
    <citation type="journal article" date="2023" name="G3 (Bethesda)">
        <title>Genome assembly and association tests identify interacting loci associated with vigor, precocity, and sex in interspecific pistachio rootstocks.</title>
        <authorList>
            <person name="Palmer W."/>
            <person name="Jacygrad E."/>
            <person name="Sagayaradj S."/>
            <person name="Cavanaugh K."/>
            <person name="Han R."/>
            <person name="Bertier L."/>
            <person name="Beede B."/>
            <person name="Kafkas S."/>
            <person name="Golino D."/>
            <person name="Preece J."/>
            <person name="Michelmore R."/>
        </authorList>
    </citation>
    <scope>NUCLEOTIDE SEQUENCE [LARGE SCALE GENOMIC DNA]</scope>
</reference>
<evidence type="ECO:0000313" key="1">
    <source>
        <dbReference type="EMBL" id="KAJ0113340.1"/>
    </source>
</evidence>
<comment type="caution">
    <text evidence="1">The sequence shown here is derived from an EMBL/GenBank/DDBJ whole genome shotgun (WGS) entry which is preliminary data.</text>
</comment>
<proteinExistence type="predicted"/>
<evidence type="ECO:0000313" key="2">
    <source>
        <dbReference type="Proteomes" id="UP001164250"/>
    </source>
</evidence>
<keyword evidence="2" id="KW-1185">Reference proteome</keyword>
<dbReference type="Proteomes" id="UP001164250">
    <property type="component" value="Chromosome 1"/>
</dbReference>
<gene>
    <name evidence="1" type="ORF">Patl1_01962</name>
</gene>
<accession>A0ACC1CCT3</accession>
<organism evidence="1 2">
    <name type="scientific">Pistacia atlantica</name>
    <dbReference type="NCBI Taxonomy" id="434234"/>
    <lineage>
        <taxon>Eukaryota</taxon>
        <taxon>Viridiplantae</taxon>
        <taxon>Streptophyta</taxon>
        <taxon>Embryophyta</taxon>
        <taxon>Tracheophyta</taxon>
        <taxon>Spermatophyta</taxon>
        <taxon>Magnoliopsida</taxon>
        <taxon>eudicotyledons</taxon>
        <taxon>Gunneridae</taxon>
        <taxon>Pentapetalae</taxon>
        <taxon>rosids</taxon>
        <taxon>malvids</taxon>
        <taxon>Sapindales</taxon>
        <taxon>Anacardiaceae</taxon>
        <taxon>Pistacia</taxon>
    </lineage>
</organism>
<name>A0ACC1CCT3_9ROSI</name>
<dbReference type="EMBL" id="CM047897">
    <property type="protein sequence ID" value="KAJ0113340.1"/>
    <property type="molecule type" value="Genomic_DNA"/>
</dbReference>